<dbReference type="AlphaFoldDB" id="A0A9J6NZU4"/>
<feature type="domain" description="Transcription regulator PadR N-terminal" evidence="1">
    <location>
        <begin position="16"/>
        <end position="87"/>
    </location>
</feature>
<dbReference type="InterPro" id="IPR052509">
    <property type="entry name" value="Metal_resp_DNA-bind_regulator"/>
</dbReference>
<evidence type="ECO:0000313" key="2">
    <source>
        <dbReference type="EMBL" id="MCM1989787.1"/>
    </source>
</evidence>
<evidence type="ECO:0000259" key="1">
    <source>
        <dbReference type="Pfam" id="PF03551"/>
    </source>
</evidence>
<gene>
    <name evidence="2" type="ORF">KDK92_08550</name>
</gene>
<dbReference type="Proteomes" id="UP001056429">
    <property type="component" value="Unassembled WGS sequence"/>
</dbReference>
<dbReference type="EMBL" id="JAGSOJ010000002">
    <property type="protein sequence ID" value="MCM1989787.1"/>
    <property type="molecule type" value="Genomic_DNA"/>
</dbReference>
<dbReference type="InterPro" id="IPR036390">
    <property type="entry name" value="WH_DNA-bd_sf"/>
</dbReference>
<organism evidence="2 3">
    <name type="scientific">Oceanirhabdus seepicola</name>
    <dbReference type="NCBI Taxonomy" id="2828781"/>
    <lineage>
        <taxon>Bacteria</taxon>
        <taxon>Bacillati</taxon>
        <taxon>Bacillota</taxon>
        <taxon>Clostridia</taxon>
        <taxon>Eubacteriales</taxon>
        <taxon>Clostridiaceae</taxon>
        <taxon>Oceanirhabdus</taxon>
    </lineage>
</organism>
<comment type="caution">
    <text evidence="2">The sequence shown here is derived from an EMBL/GenBank/DDBJ whole genome shotgun (WGS) entry which is preliminary data.</text>
</comment>
<dbReference type="InterPro" id="IPR036388">
    <property type="entry name" value="WH-like_DNA-bd_sf"/>
</dbReference>
<dbReference type="PANTHER" id="PTHR33169:SF14">
    <property type="entry name" value="TRANSCRIPTIONAL REGULATOR RV3488"/>
    <property type="match status" value="1"/>
</dbReference>
<accession>A0A9J6NZU4</accession>
<dbReference type="SUPFAM" id="SSF46785">
    <property type="entry name" value="Winged helix' DNA-binding domain"/>
    <property type="match status" value="1"/>
</dbReference>
<name>A0A9J6NZU4_9CLOT</name>
<dbReference type="InterPro" id="IPR005149">
    <property type="entry name" value="Tscrpt_reg_PadR_N"/>
</dbReference>
<protein>
    <submittedName>
        <fullName evidence="2">PadR family transcriptional regulator</fullName>
    </submittedName>
</protein>
<keyword evidence="3" id="KW-1185">Reference proteome</keyword>
<dbReference type="Gene3D" id="1.10.10.10">
    <property type="entry name" value="Winged helix-like DNA-binding domain superfamily/Winged helix DNA-binding domain"/>
    <property type="match status" value="1"/>
</dbReference>
<dbReference type="PANTHER" id="PTHR33169">
    <property type="entry name" value="PADR-FAMILY TRANSCRIPTIONAL REGULATOR"/>
    <property type="match status" value="1"/>
</dbReference>
<dbReference type="Pfam" id="PF03551">
    <property type="entry name" value="PadR"/>
    <property type="match status" value="1"/>
</dbReference>
<dbReference type="RefSeq" id="WP_250858811.1">
    <property type="nucleotide sequence ID" value="NZ_JAGSOJ010000002.1"/>
</dbReference>
<sequence length="106" mass="12466">MAKDTQLLKGILEGCILKVISKGDAYGYKILETLNEYGYKELSEGSVYPLLLRLEKKEIIRVERKKSPYGPMRKYYFLTDEGEVYLNEFKKNWNEISYITNKILND</sequence>
<reference evidence="2" key="1">
    <citation type="journal article" date="2021" name="mSystems">
        <title>Bacteria and Archaea Synergistically Convert Glycine Betaine to Biogenic Methane in the Formosa Cold Seep of the South China Sea.</title>
        <authorList>
            <person name="Li L."/>
            <person name="Zhang W."/>
            <person name="Zhang S."/>
            <person name="Song L."/>
            <person name="Sun Q."/>
            <person name="Zhang H."/>
            <person name="Xiang H."/>
            <person name="Dong X."/>
        </authorList>
    </citation>
    <scope>NUCLEOTIDE SEQUENCE</scope>
    <source>
        <strain evidence="2">ZWT</strain>
    </source>
</reference>
<evidence type="ECO:0000313" key="3">
    <source>
        <dbReference type="Proteomes" id="UP001056429"/>
    </source>
</evidence>
<reference evidence="2" key="2">
    <citation type="submission" date="2021-04" db="EMBL/GenBank/DDBJ databases">
        <authorList>
            <person name="Dong X."/>
        </authorList>
    </citation>
    <scope>NUCLEOTIDE SEQUENCE</scope>
    <source>
        <strain evidence="2">ZWT</strain>
    </source>
</reference>
<proteinExistence type="predicted"/>